<comment type="caution">
    <text evidence="1">The sequence shown here is derived from an EMBL/GenBank/DDBJ whole genome shotgun (WGS) entry which is preliminary data.</text>
</comment>
<accession>A0A257LTI9</accession>
<protein>
    <recommendedName>
        <fullName evidence="3">Lipid-A-disaccharide synthase</fullName>
    </recommendedName>
</protein>
<evidence type="ECO:0000313" key="1">
    <source>
        <dbReference type="EMBL" id="OYV02967.1"/>
    </source>
</evidence>
<dbReference type="PANTHER" id="PTHR39517:SF1">
    <property type="entry name" value="LIPID-A-DISACCHARIDE SYNTHASE"/>
    <property type="match status" value="1"/>
</dbReference>
<reference evidence="2" key="1">
    <citation type="submission" date="2017-07" db="EMBL/GenBank/DDBJ databases">
        <title>Novel pathways for hydrocarbon cycling and metabolic interdependencies in hydrothermal sediment communities.</title>
        <authorList>
            <person name="Dombrowski N."/>
            <person name="Seitz K."/>
            <person name="Teske A."/>
            <person name="Baker B."/>
        </authorList>
    </citation>
    <scope>NUCLEOTIDE SEQUENCE [LARGE SCALE GENOMIC DNA]</scope>
</reference>
<dbReference type="AlphaFoldDB" id="A0A257LTI9"/>
<dbReference type="SUPFAM" id="SSF53756">
    <property type="entry name" value="UDP-Glycosyltransferase/glycogen phosphorylase"/>
    <property type="match status" value="1"/>
</dbReference>
<dbReference type="PANTHER" id="PTHR39517">
    <property type="entry name" value="SLL0192 PROTEIN"/>
    <property type="match status" value="1"/>
</dbReference>
<name>A0A257LTI9_UNCW3</name>
<sequence>MEYDFLFVSNSYGEDRSAALIACELRKMLPSLRVIGASLLSKGEAYERVGLPVVKGTVPPSGGFLTSVSAVLRDLPYIFHPLAFFYKLQKIRAKVVVVIGDTPLSLLTYFAQRYKPLYILNQAKSYYQDHHSYGRIEKQILRRIARVIFTHDAYTARVLRSEGLNASFVGNPMMDGLTPHFASPPFPRPYIALLPGSRDEAHHNLIKISRLFPYLNQKFINLKGLAPLSPTLDRDRLRDLFRKNGWTWQDIKSPIPYSLVSKHKSELRLLDDYFPDIIKYSELVVALAGTATEQAAGMGKPIVSFVGTGPQTTRGRLLKQERLLQGAMRMCEYPIGVLREIEFLLTHPEERIARGQKGREVMGSPGGARNIARYLIRSTRNKL</sequence>
<dbReference type="EMBL" id="NMUJ01000033">
    <property type="protein sequence ID" value="OYV02967.1"/>
    <property type="molecule type" value="Genomic_DNA"/>
</dbReference>
<organism evidence="1 2">
    <name type="scientific">candidate division WOR-3 bacterium 4484_18</name>
    <dbReference type="NCBI Taxonomy" id="2020626"/>
    <lineage>
        <taxon>Bacteria</taxon>
        <taxon>Bacteria division WOR-3</taxon>
    </lineage>
</organism>
<dbReference type="Proteomes" id="UP000216312">
    <property type="component" value="Unassembled WGS sequence"/>
</dbReference>
<gene>
    <name evidence="1" type="ORF">CGW93_03110</name>
</gene>
<evidence type="ECO:0000313" key="2">
    <source>
        <dbReference type="Proteomes" id="UP000216312"/>
    </source>
</evidence>
<dbReference type="InterPro" id="IPR019994">
    <property type="entry name" value="Lipid-A-disac_synthase-rel_put"/>
</dbReference>
<proteinExistence type="predicted"/>
<evidence type="ECO:0008006" key="3">
    <source>
        <dbReference type="Google" id="ProtNLM"/>
    </source>
</evidence>